<feature type="chain" id="PRO_5042466050" evidence="1">
    <location>
        <begin position="33"/>
        <end position="133"/>
    </location>
</feature>
<feature type="signal peptide" evidence="1">
    <location>
        <begin position="1"/>
        <end position="32"/>
    </location>
</feature>
<name>A0AAJ5WPI1_9BACT</name>
<dbReference type="Proteomes" id="UP001220610">
    <property type="component" value="Chromosome"/>
</dbReference>
<reference evidence="2" key="1">
    <citation type="submission" date="2023-03" db="EMBL/GenBank/DDBJ databases">
        <title>Andean soil-derived lignocellulolytic bacterial consortium as a source of novel taxa and putative plastic-active enzymes.</title>
        <authorList>
            <person name="Diaz-Garcia L."/>
            <person name="Chuvochina M."/>
            <person name="Feuerriegel G."/>
            <person name="Bunk B."/>
            <person name="Sproer C."/>
            <person name="Streit W.R."/>
            <person name="Rodriguez L.M."/>
            <person name="Overmann J."/>
            <person name="Jimenez D.J."/>
        </authorList>
    </citation>
    <scope>NUCLEOTIDE SEQUENCE</scope>
    <source>
        <strain evidence="2">MAG 7</strain>
    </source>
</reference>
<organism evidence="2 3">
    <name type="scientific">Candidatus Pseudobacter hemicellulosilyticus</name>
    <dbReference type="NCBI Taxonomy" id="3121375"/>
    <lineage>
        <taxon>Bacteria</taxon>
        <taxon>Pseudomonadati</taxon>
        <taxon>Bacteroidota</taxon>
        <taxon>Chitinophagia</taxon>
        <taxon>Chitinophagales</taxon>
        <taxon>Chitinophagaceae</taxon>
        <taxon>Pseudobacter</taxon>
    </lineage>
</organism>
<gene>
    <name evidence="2" type="ORF">P0Y53_25070</name>
</gene>
<evidence type="ECO:0000313" key="2">
    <source>
        <dbReference type="EMBL" id="WEK35771.1"/>
    </source>
</evidence>
<proteinExistence type="predicted"/>
<dbReference type="NCBIfam" id="TIGR04183">
    <property type="entry name" value="Por_Secre_tail"/>
    <property type="match status" value="1"/>
</dbReference>
<sequence length="133" mass="15094">MHPSVRSTTFTAVRLVTLTTLSWFTAQAPASAASPAPERPVEDTIVVRKQVTHKKYRVNLYPNASHEQLFFHAAGREGKVYHLYLFDVEGKLVRQALVTNEQTTVLRSLEKGNYSYEVFSNDERISNGQLIKK</sequence>
<dbReference type="InterPro" id="IPR026444">
    <property type="entry name" value="Secre_tail"/>
</dbReference>
<accession>A0AAJ5WPI1</accession>
<evidence type="ECO:0000313" key="3">
    <source>
        <dbReference type="Proteomes" id="UP001220610"/>
    </source>
</evidence>
<dbReference type="EMBL" id="CP119311">
    <property type="protein sequence ID" value="WEK35771.1"/>
    <property type="molecule type" value="Genomic_DNA"/>
</dbReference>
<dbReference type="AlphaFoldDB" id="A0AAJ5WPI1"/>
<keyword evidence="1" id="KW-0732">Signal</keyword>
<protein>
    <submittedName>
        <fullName evidence="2">T9SS type A sorting domain-containing protein</fullName>
    </submittedName>
</protein>
<evidence type="ECO:0000256" key="1">
    <source>
        <dbReference type="SAM" id="SignalP"/>
    </source>
</evidence>